<feature type="region of interest" description="Disordered" evidence="1">
    <location>
        <begin position="89"/>
        <end position="118"/>
    </location>
</feature>
<keyword evidence="3" id="KW-1185">Reference proteome</keyword>
<dbReference type="EMBL" id="JAAOAO010000608">
    <property type="protein sequence ID" value="KAF5535099.1"/>
    <property type="molecule type" value="Genomic_DNA"/>
</dbReference>
<dbReference type="AlphaFoldDB" id="A0A8H5IE39"/>
<dbReference type="Proteomes" id="UP000574317">
    <property type="component" value="Unassembled WGS sequence"/>
</dbReference>
<organism evidence="2 3">
    <name type="scientific">Fusarium napiforme</name>
    <dbReference type="NCBI Taxonomy" id="42672"/>
    <lineage>
        <taxon>Eukaryota</taxon>
        <taxon>Fungi</taxon>
        <taxon>Dikarya</taxon>
        <taxon>Ascomycota</taxon>
        <taxon>Pezizomycotina</taxon>
        <taxon>Sordariomycetes</taxon>
        <taxon>Hypocreomycetidae</taxon>
        <taxon>Hypocreales</taxon>
        <taxon>Nectriaceae</taxon>
        <taxon>Fusarium</taxon>
        <taxon>Fusarium fujikuroi species complex</taxon>
    </lineage>
</organism>
<name>A0A8H5IE39_9HYPO</name>
<feature type="compositionally biased region" description="Basic and acidic residues" evidence="1">
    <location>
        <begin position="103"/>
        <end position="118"/>
    </location>
</feature>
<protein>
    <submittedName>
        <fullName evidence="2">Uncharacterized protein</fullName>
    </submittedName>
</protein>
<evidence type="ECO:0000313" key="3">
    <source>
        <dbReference type="Proteomes" id="UP000574317"/>
    </source>
</evidence>
<proteinExistence type="predicted"/>
<gene>
    <name evidence="2" type="ORF">FNAPI_12196</name>
</gene>
<accession>A0A8H5IE39</accession>
<reference evidence="2 3" key="1">
    <citation type="submission" date="2020-05" db="EMBL/GenBank/DDBJ databases">
        <title>Identification and distribution of gene clusters putatively required for synthesis of sphingolipid metabolism inhibitors in phylogenetically diverse species of the filamentous fungus Fusarium.</title>
        <authorList>
            <person name="Kim H.-S."/>
            <person name="Busman M."/>
            <person name="Brown D.W."/>
            <person name="Divon H."/>
            <person name="Uhlig S."/>
            <person name="Proctor R.H."/>
        </authorList>
    </citation>
    <scope>NUCLEOTIDE SEQUENCE [LARGE SCALE GENOMIC DNA]</scope>
    <source>
        <strain evidence="2 3">NRRL 25196</strain>
    </source>
</reference>
<sequence length="118" mass="12901">MAALNIRYSQYEPSLLVPYLTRAEIVFAPSLRPITCAGVKMFPAEEINKPAPIPDGYKSAIRVCDINEPFKIPKGLEGLVKTTRITSPTIDLGQGTNAGKKKKEVEQEGPLKNESGDE</sequence>
<comment type="caution">
    <text evidence="2">The sequence shown here is derived from an EMBL/GenBank/DDBJ whole genome shotgun (WGS) entry which is preliminary data.</text>
</comment>
<evidence type="ECO:0000256" key="1">
    <source>
        <dbReference type="SAM" id="MobiDB-lite"/>
    </source>
</evidence>
<evidence type="ECO:0000313" key="2">
    <source>
        <dbReference type="EMBL" id="KAF5535099.1"/>
    </source>
</evidence>